<dbReference type="EMBL" id="JAHLFJ010000079">
    <property type="protein sequence ID" value="MBU3856633.1"/>
    <property type="molecule type" value="Genomic_DNA"/>
</dbReference>
<reference evidence="2" key="1">
    <citation type="journal article" date="2021" name="PeerJ">
        <title>Extensive microbial diversity within the chicken gut microbiome revealed by metagenomics and culture.</title>
        <authorList>
            <person name="Gilroy R."/>
            <person name="Ravi A."/>
            <person name="Getino M."/>
            <person name="Pursley I."/>
            <person name="Horton D.L."/>
            <person name="Alikhan N.F."/>
            <person name="Baker D."/>
            <person name="Gharbi K."/>
            <person name="Hall N."/>
            <person name="Watson M."/>
            <person name="Adriaenssens E.M."/>
            <person name="Foster-Nyarko E."/>
            <person name="Jarju S."/>
            <person name="Secka A."/>
            <person name="Antonio M."/>
            <person name="Oren A."/>
            <person name="Chaudhuri R.R."/>
            <person name="La Ragione R."/>
            <person name="Hildebrand F."/>
            <person name="Pallen M.J."/>
        </authorList>
    </citation>
    <scope>NUCLEOTIDE SEQUENCE</scope>
    <source>
        <strain evidence="2">8470</strain>
    </source>
</reference>
<evidence type="ECO:0000313" key="2">
    <source>
        <dbReference type="EMBL" id="MBU3856633.1"/>
    </source>
</evidence>
<name>A0A948X7M2_9BACT</name>
<dbReference type="Pfam" id="PF03235">
    <property type="entry name" value="GmrSD_N"/>
    <property type="match status" value="1"/>
</dbReference>
<proteinExistence type="predicted"/>
<evidence type="ECO:0000313" key="3">
    <source>
        <dbReference type="Proteomes" id="UP000784286"/>
    </source>
</evidence>
<dbReference type="AlphaFoldDB" id="A0A948X7M2"/>
<dbReference type="InterPro" id="IPR004919">
    <property type="entry name" value="GmrSD_N"/>
</dbReference>
<sequence>MTGNKITFWSFIQKNKIEIPIIQRDYAQGRLGKEYLRQGFLANLKEALDEEDDEKELKLDFVYGSVENGKLQPLDGQQRLTTLWLLHWYIALRAGKLGKVGCILKNFTYETRISSREFCEHLCDENNFKTFICAHCKYSSGCSQMNIVEFITRQTWFYSAWKQDPTIQSMLRMLGGTKINNKKGEDIIDGIEELFGETSLERFEYYWKELSSDSPIVFYYLPLEKFGLSDDLYIKMNARGKQLTMFENFKADLIGFILEQAESEQDNSKWKSLSNEANGIPIKMDTTWTDIFWRNRSESKRIDEIYFAFLNRYILNSLILGLNSADEAEGNKSFCHLYGNKGNDTALQYTNFEFYKIPSLEAVLEKLQTTLENFHSFISDRKEESLKDIQKEFLPLWDEQDDFRFIPEYKDNSITVLTQPQRVVFHAICRYFELGKYEERSFKCWMRIVWNLVANGNINSIESMIGSLRLVDELGLHSHDIYGFLASDEIIKSNVASEQQNEEREKAKKIIEDIKWEEVIVSAEKYAFFKGAVRFLFRNENGELDWGNFNQKWNNAQVFFGKEGAYQKDTMLLRYFISKFTDWSLFWGMTFDNADDSWRTVLLDKKWIKPIHEILISDNIEIETDYYSCLVSFESQYETMQKKVQEELVTTKLLEHIEKGCSLNWRYDNYVLYPYNVKADWKKYIIANKRNEILSSLYEGKISCNDKQKGYIYTDQKIENCDFFWGRNIQFEYVYKSISYWFRWQSWGWIDMYEGDIRLIDKKTPFTDKLVIDACLINTTEDLTRELERCINDYMEYKKVFG</sequence>
<comment type="caution">
    <text evidence="2">The sequence shown here is derived from an EMBL/GenBank/DDBJ whole genome shotgun (WGS) entry which is preliminary data.</text>
</comment>
<dbReference type="Proteomes" id="UP000784286">
    <property type="component" value="Unassembled WGS sequence"/>
</dbReference>
<protein>
    <submittedName>
        <fullName evidence="2">DUF262 domain-containing protein</fullName>
    </submittedName>
</protein>
<feature type="domain" description="GmrSD restriction endonucleases N-terminal" evidence="1">
    <location>
        <begin position="11"/>
        <end position="253"/>
    </location>
</feature>
<organism evidence="2 3">
    <name type="scientific">Candidatus Phocaeicola excrementipullorum</name>
    <dbReference type="NCBI Taxonomy" id="2838731"/>
    <lineage>
        <taxon>Bacteria</taxon>
        <taxon>Pseudomonadati</taxon>
        <taxon>Bacteroidota</taxon>
        <taxon>Bacteroidia</taxon>
        <taxon>Bacteroidales</taxon>
        <taxon>Bacteroidaceae</taxon>
        <taxon>Phocaeicola</taxon>
    </lineage>
</organism>
<gene>
    <name evidence="2" type="ORF">H9928_08795</name>
</gene>
<evidence type="ECO:0000259" key="1">
    <source>
        <dbReference type="Pfam" id="PF03235"/>
    </source>
</evidence>
<reference evidence="2" key="2">
    <citation type="submission" date="2021-04" db="EMBL/GenBank/DDBJ databases">
        <authorList>
            <person name="Gilroy R."/>
        </authorList>
    </citation>
    <scope>NUCLEOTIDE SEQUENCE</scope>
    <source>
        <strain evidence="2">8470</strain>
    </source>
</reference>
<accession>A0A948X7M2</accession>